<feature type="compositionally biased region" description="Polar residues" evidence="5">
    <location>
        <begin position="97"/>
        <end position="106"/>
    </location>
</feature>
<keyword evidence="3" id="KW-0804">Transcription</keyword>
<evidence type="ECO:0000313" key="8">
    <source>
        <dbReference type="EMBL" id="MCV7227849.1"/>
    </source>
</evidence>
<comment type="caution">
    <text evidence="8">The sequence shown here is derived from an EMBL/GenBank/DDBJ whole genome shotgun (WGS) entry which is preliminary data.</text>
</comment>
<protein>
    <submittedName>
        <fullName evidence="8">TetR family transcriptional regulator</fullName>
    </submittedName>
</protein>
<evidence type="ECO:0000256" key="5">
    <source>
        <dbReference type="SAM" id="MobiDB-lite"/>
    </source>
</evidence>
<feature type="region of interest" description="Disordered" evidence="5">
    <location>
        <begin position="97"/>
        <end position="123"/>
    </location>
</feature>
<dbReference type="PRINTS" id="PR00455">
    <property type="entry name" value="HTHTETR"/>
</dbReference>
<reference evidence="8 9" key="1">
    <citation type="journal article" date="2022" name="BMC Genomics">
        <title>Comparative genome analysis of mycobacteria focusing on tRNA and non-coding RNA.</title>
        <authorList>
            <person name="Behra P.R.K."/>
            <person name="Pettersson B.M.F."/>
            <person name="Ramesh M."/>
            <person name="Das S."/>
            <person name="Dasgupta S."/>
            <person name="Kirsebom L.A."/>
        </authorList>
    </citation>
    <scope>NUCLEOTIDE SEQUENCE [LARGE SCALE GENOMIC DNA]</scope>
    <source>
        <strain evidence="8 9">DSM 44078</strain>
    </source>
</reference>
<feature type="DNA-binding region" description="H-T-H motif" evidence="4">
    <location>
        <begin position="147"/>
        <end position="166"/>
    </location>
</feature>
<dbReference type="Gene3D" id="1.10.10.10">
    <property type="entry name" value="Winged helix-like DNA-binding domain superfamily/Winged helix DNA-binding domain"/>
    <property type="match status" value="1"/>
</dbReference>
<dbReference type="InterPro" id="IPR036388">
    <property type="entry name" value="WH-like_DNA-bd_sf"/>
</dbReference>
<dbReference type="PANTHER" id="PTHR30055:SF234">
    <property type="entry name" value="HTH-TYPE TRANSCRIPTIONAL REGULATOR BETI"/>
    <property type="match status" value="1"/>
</dbReference>
<dbReference type="PROSITE" id="PS50987">
    <property type="entry name" value="HTH_ARSR_2"/>
    <property type="match status" value="1"/>
</dbReference>
<name>A0ABT3CED3_9MYCO</name>
<dbReference type="InterPro" id="IPR011991">
    <property type="entry name" value="ArsR-like_HTH"/>
</dbReference>
<evidence type="ECO:0000313" key="9">
    <source>
        <dbReference type="Proteomes" id="UP001526201"/>
    </source>
</evidence>
<proteinExistence type="predicted"/>
<evidence type="ECO:0000259" key="6">
    <source>
        <dbReference type="PROSITE" id="PS50977"/>
    </source>
</evidence>
<gene>
    <name evidence="8" type="ORF">H7J73_17670</name>
</gene>
<dbReference type="PROSITE" id="PS50977">
    <property type="entry name" value="HTH_TETR_2"/>
    <property type="match status" value="1"/>
</dbReference>
<dbReference type="SUPFAM" id="SSF46689">
    <property type="entry name" value="Homeodomain-like"/>
    <property type="match status" value="1"/>
</dbReference>
<evidence type="ECO:0000256" key="2">
    <source>
        <dbReference type="ARBA" id="ARBA00023125"/>
    </source>
</evidence>
<dbReference type="InterPro" id="IPR050109">
    <property type="entry name" value="HTH-type_TetR-like_transc_reg"/>
</dbReference>
<dbReference type="InterPro" id="IPR009057">
    <property type="entry name" value="Homeodomain-like_sf"/>
</dbReference>
<organism evidence="8 9">
    <name type="scientific">Mycolicibacterium komossense</name>
    <dbReference type="NCBI Taxonomy" id="1779"/>
    <lineage>
        <taxon>Bacteria</taxon>
        <taxon>Bacillati</taxon>
        <taxon>Actinomycetota</taxon>
        <taxon>Actinomycetes</taxon>
        <taxon>Mycobacteriales</taxon>
        <taxon>Mycobacteriaceae</taxon>
        <taxon>Mycolicibacterium</taxon>
    </lineage>
</organism>
<sequence>MTRAEGEEVGETAAALELLSDPARFRLMSAILECCSAGMTDHDLAIITGLAAPVVRSELEVLLHAGLIESRRTQETDFYQICSGKLRSLASTDTDATVQAAASQEGESAGFRNSRGRGRPRGANQTKARILLAAKNVILKVGFDALGMAAVAEIAGVTRPTISYHFRSKAALYQAVLAQAYNDIDRAAAATGFSVRGGAGTQLSEFITRVLNPDGGWSLAALLPSLVMDSRRHPEVMDDGAAILGRVRAFLTSSMTAEKSGGNGDDEQDAELSTVVEARMALVLGLGMYAGFVGTDAQTQQVFEYWLTVMDEVTAAERPVDEGPPTPA</sequence>
<dbReference type="InterPro" id="IPR001845">
    <property type="entry name" value="HTH_ArsR_DNA-bd_dom"/>
</dbReference>
<accession>A0ABT3CED3</accession>
<dbReference type="InterPro" id="IPR001647">
    <property type="entry name" value="HTH_TetR"/>
</dbReference>
<dbReference type="SUPFAM" id="SSF46785">
    <property type="entry name" value="Winged helix' DNA-binding domain"/>
    <property type="match status" value="1"/>
</dbReference>
<dbReference type="Pfam" id="PF00440">
    <property type="entry name" value="TetR_N"/>
    <property type="match status" value="1"/>
</dbReference>
<feature type="domain" description="HTH tetR-type" evidence="6">
    <location>
        <begin position="124"/>
        <end position="184"/>
    </location>
</feature>
<keyword evidence="1" id="KW-0805">Transcription regulation</keyword>
<dbReference type="Proteomes" id="UP001526201">
    <property type="component" value="Unassembled WGS sequence"/>
</dbReference>
<dbReference type="RefSeq" id="WP_264068863.1">
    <property type="nucleotide sequence ID" value="NZ_JACKTY010000030.1"/>
</dbReference>
<dbReference type="EMBL" id="JACKTY010000030">
    <property type="protein sequence ID" value="MCV7227849.1"/>
    <property type="molecule type" value="Genomic_DNA"/>
</dbReference>
<dbReference type="Gene3D" id="1.10.357.10">
    <property type="entry name" value="Tetracycline Repressor, domain 2"/>
    <property type="match status" value="1"/>
</dbReference>
<feature type="domain" description="HTH arsR-type" evidence="7">
    <location>
        <begin position="4"/>
        <end position="101"/>
    </location>
</feature>
<evidence type="ECO:0000256" key="4">
    <source>
        <dbReference type="PROSITE-ProRule" id="PRU00335"/>
    </source>
</evidence>
<evidence type="ECO:0000256" key="1">
    <source>
        <dbReference type="ARBA" id="ARBA00023015"/>
    </source>
</evidence>
<evidence type="ECO:0000259" key="7">
    <source>
        <dbReference type="PROSITE" id="PS50987"/>
    </source>
</evidence>
<dbReference type="PANTHER" id="PTHR30055">
    <property type="entry name" value="HTH-TYPE TRANSCRIPTIONAL REGULATOR RUTR"/>
    <property type="match status" value="1"/>
</dbReference>
<evidence type="ECO:0000256" key="3">
    <source>
        <dbReference type="ARBA" id="ARBA00023163"/>
    </source>
</evidence>
<keyword evidence="2 4" id="KW-0238">DNA-binding</keyword>
<dbReference type="CDD" id="cd00090">
    <property type="entry name" value="HTH_ARSR"/>
    <property type="match status" value="1"/>
</dbReference>
<keyword evidence="9" id="KW-1185">Reference proteome</keyword>
<dbReference type="InterPro" id="IPR036390">
    <property type="entry name" value="WH_DNA-bd_sf"/>
</dbReference>